<keyword evidence="1" id="KW-0812">Transmembrane</keyword>
<reference evidence="2" key="2">
    <citation type="journal article" date="2015" name="Data Brief">
        <title>Shoot transcriptome of the giant reed, Arundo donax.</title>
        <authorList>
            <person name="Barrero R.A."/>
            <person name="Guerrero F.D."/>
            <person name="Moolhuijzen P."/>
            <person name="Goolsby J.A."/>
            <person name="Tidwell J."/>
            <person name="Bellgard S.E."/>
            <person name="Bellgard M.I."/>
        </authorList>
    </citation>
    <scope>NUCLEOTIDE SEQUENCE</scope>
    <source>
        <tissue evidence="2">Shoot tissue taken approximately 20 cm above the soil surface</tissue>
    </source>
</reference>
<name>A0A0A8ZBV6_ARUDO</name>
<dbReference type="EMBL" id="GBRH01262772">
    <property type="protein sequence ID" value="JAD35123.1"/>
    <property type="molecule type" value="Transcribed_RNA"/>
</dbReference>
<protein>
    <submittedName>
        <fullName evidence="2">Uncharacterized protein</fullName>
    </submittedName>
</protein>
<keyword evidence="1" id="KW-0472">Membrane</keyword>
<evidence type="ECO:0000313" key="2">
    <source>
        <dbReference type="EMBL" id="JAD35123.1"/>
    </source>
</evidence>
<evidence type="ECO:0000256" key="1">
    <source>
        <dbReference type="SAM" id="Phobius"/>
    </source>
</evidence>
<sequence>MVLASISISYFKLAIFTFSVLWYYCKLLCNPITKPIFMFNLKFPTCYRMLLVEPS</sequence>
<proteinExistence type="predicted"/>
<accession>A0A0A8ZBV6</accession>
<organism evidence="2">
    <name type="scientific">Arundo donax</name>
    <name type="common">Giant reed</name>
    <name type="synonym">Donax arundinaceus</name>
    <dbReference type="NCBI Taxonomy" id="35708"/>
    <lineage>
        <taxon>Eukaryota</taxon>
        <taxon>Viridiplantae</taxon>
        <taxon>Streptophyta</taxon>
        <taxon>Embryophyta</taxon>
        <taxon>Tracheophyta</taxon>
        <taxon>Spermatophyta</taxon>
        <taxon>Magnoliopsida</taxon>
        <taxon>Liliopsida</taxon>
        <taxon>Poales</taxon>
        <taxon>Poaceae</taxon>
        <taxon>PACMAD clade</taxon>
        <taxon>Arundinoideae</taxon>
        <taxon>Arundineae</taxon>
        <taxon>Arundo</taxon>
    </lineage>
</organism>
<keyword evidence="1" id="KW-1133">Transmembrane helix</keyword>
<feature type="transmembrane region" description="Helical" evidence="1">
    <location>
        <begin position="6"/>
        <end position="25"/>
    </location>
</feature>
<dbReference type="AlphaFoldDB" id="A0A0A8ZBV6"/>
<reference evidence="2" key="1">
    <citation type="submission" date="2014-09" db="EMBL/GenBank/DDBJ databases">
        <authorList>
            <person name="Magalhaes I.L.F."/>
            <person name="Oliveira U."/>
            <person name="Santos F.R."/>
            <person name="Vidigal T.H.D.A."/>
            <person name="Brescovit A.D."/>
            <person name="Santos A.J."/>
        </authorList>
    </citation>
    <scope>NUCLEOTIDE SEQUENCE</scope>
    <source>
        <tissue evidence="2">Shoot tissue taken approximately 20 cm above the soil surface</tissue>
    </source>
</reference>